<comment type="caution">
    <text evidence="1">The sequence shown here is derived from an EMBL/GenBank/DDBJ whole genome shotgun (WGS) entry which is preliminary data.</text>
</comment>
<organism evidence="1 2">
    <name type="scientific">Pseudarthrobacter humi</name>
    <dbReference type="NCBI Taxonomy" id="2952523"/>
    <lineage>
        <taxon>Bacteria</taxon>
        <taxon>Bacillati</taxon>
        <taxon>Actinomycetota</taxon>
        <taxon>Actinomycetes</taxon>
        <taxon>Micrococcales</taxon>
        <taxon>Micrococcaceae</taxon>
        <taxon>Pseudarthrobacter</taxon>
    </lineage>
</organism>
<dbReference type="Proteomes" id="UP001524318">
    <property type="component" value="Unassembled WGS sequence"/>
</dbReference>
<evidence type="ECO:0000313" key="2">
    <source>
        <dbReference type="Proteomes" id="UP001524318"/>
    </source>
</evidence>
<dbReference type="RefSeq" id="WP_254753198.1">
    <property type="nucleotide sequence ID" value="NZ_JANCLV010000026.1"/>
</dbReference>
<sequence>MTNNAQLTMPPGGMLPTGMDLWRTGELQESGLNARKVSALVRAGDLVRLRRGCYIRGSTWAGQKPWVRSRQLIAAHAHGTLTTSGGGFVYSHTSAARLHRLYLWDVDDCVHVTQESAPSRTSHGRDVVAHTRSLQTADVVFVDGMPSTSLERTVVDCCLMLTYRQALVLMDHALRMGADLAEIRLMSASLAGRNGVRTLRRALENADARSESPGETLTRDLVHRLCIEPPELQVVVWSPGGKHRLDFAWREKKVALEFDGRVKYFDYEPTDEVIYKERQREKALTEEGWTFIRIKWRDLFQEHEFKMRVLRALRNAG</sequence>
<protein>
    <recommendedName>
        <fullName evidence="3">Transcriptional regulator, AbiEi antitoxin, Type IV TA system</fullName>
    </recommendedName>
</protein>
<evidence type="ECO:0008006" key="3">
    <source>
        <dbReference type="Google" id="ProtNLM"/>
    </source>
</evidence>
<gene>
    <name evidence="1" type="ORF">NFC73_20235</name>
</gene>
<evidence type="ECO:0000313" key="1">
    <source>
        <dbReference type="EMBL" id="MCP9002036.1"/>
    </source>
</evidence>
<proteinExistence type="predicted"/>
<accession>A0ABT1LXZ3</accession>
<keyword evidence="2" id="KW-1185">Reference proteome</keyword>
<name>A0ABT1LXZ3_9MICC</name>
<dbReference type="Gene3D" id="3.40.960.10">
    <property type="entry name" value="VSR Endonuclease"/>
    <property type="match status" value="1"/>
</dbReference>
<reference evidence="1 2" key="1">
    <citation type="submission" date="2022-06" db="EMBL/GenBank/DDBJ databases">
        <title>Pseudarthrobacter sp. strain RMG13 Genome sequencing and assembly.</title>
        <authorList>
            <person name="Kim I."/>
        </authorList>
    </citation>
    <scope>NUCLEOTIDE SEQUENCE [LARGE SCALE GENOMIC DNA]</scope>
    <source>
        <strain evidence="1 2">RMG13</strain>
    </source>
</reference>
<dbReference type="EMBL" id="JANCLV010000026">
    <property type="protein sequence ID" value="MCP9002036.1"/>
    <property type="molecule type" value="Genomic_DNA"/>
</dbReference>